<proteinExistence type="predicted"/>
<comment type="caution">
    <text evidence="3">The sequence shown here is derived from an EMBL/GenBank/DDBJ whole genome shotgun (WGS) entry which is preliminary data.</text>
</comment>
<evidence type="ECO:0000313" key="4">
    <source>
        <dbReference type="Proteomes" id="UP001054945"/>
    </source>
</evidence>
<feature type="compositionally biased region" description="Polar residues" evidence="1">
    <location>
        <begin position="24"/>
        <end position="34"/>
    </location>
</feature>
<feature type="region of interest" description="Disordered" evidence="1">
    <location>
        <begin position="1"/>
        <end position="34"/>
    </location>
</feature>
<evidence type="ECO:0000313" key="3">
    <source>
        <dbReference type="EMBL" id="GIY82273.1"/>
    </source>
</evidence>
<sequence length="466" mass="51780">MPRKQTTNQIQRPKSMSMSQKSSGNSRQMFNSGPTRPPFRIPEFRWSPIHQRLLSDLLFSLETDIQVWRSHTTKTVIDFVNSGENAIFVINTVHLISQVADNIIIACGGLLPLLASATSPNHELDVIEPTQGMSIEVAVAFLQRLVNMTDVLVFASSLSFSELEAEKNMSSGGILRHLYFCCAKLFECRERSLPQTPVTPHPSSSMSRDSRPSPIQALIGGVQPSAKVDFNIVENLGGQSSPIRDPENFCKIWMLIVFEQSSIEMWMRQKQAQFLALAVVYFISVLMVSKYRGYIGATSSPPSSFSSRQTTNSEMPHYTTSALLNQTPKTNGQLNESAPVEDGEDEVIIVEDTDSSILAHLHSSGAPVSTVIRTQKLKAEHGIRQEAELMVNGAGEDNSHINEELADRDSEADSVVNLTSVPEDASFSVGDMKSFQFRCFNYDIFSCSKWIFKDFGFNGWLSAITY</sequence>
<evidence type="ECO:0000256" key="2">
    <source>
        <dbReference type="SAM" id="Phobius"/>
    </source>
</evidence>
<feature type="transmembrane region" description="Helical" evidence="2">
    <location>
        <begin position="274"/>
        <end position="294"/>
    </location>
</feature>
<keyword evidence="2" id="KW-0812">Transmembrane</keyword>
<protein>
    <submittedName>
        <fullName evidence="3">Neurobeachin</fullName>
    </submittedName>
</protein>
<keyword evidence="2" id="KW-0472">Membrane</keyword>
<accession>A0AAV4WJ01</accession>
<name>A0AAV4WJ01_CAEEX</name>
<keyword evidence="2" id="KW-1133">Transmembrane helix</keyword>
<feature type="compositionally biased region" description="Low complexity" evidence="1">
    <location>
        <begin position="14"/>
        <end position="23"/>
    </location>
</feature>
<reference evidence="3 4" key="1">
    <citation type="submission" date="2021-06" db="EMBL/GenBank/DDBJ databases">
        <title>Caerostris extrusa draft genome.</title>
        <authorList>
            <person name="Kono N."/>
            <person name="Arakawa K."/>
        </authorList>
    </citation>
    <scope>NUCLEOTIDE SEQUENCE [LARGE SCALE GENOMIC DNA]</scope>
</reference>
<feature type="compositionally biased region" description="Polar residues" evidence="1">
    <location>
        <begin position="1"/>
        <end position="12"/>
    </location>
</feature>
<evidence type="ECO:0000256" key="1">
    <source>
        <dbReference type="SAM" id="MobiDB-lite"/>
    </source>
</evidence>
<dbReference type="Proteomes" id="UP001054945">
    <property type="component" value="Unassembled WGS sequence"/>
</dbReference>
<organism evidence="3 4">
    <name type="scientific">Caerostris extrusa</name>
    <name type="common">Bark spider</name>
    <name type="synonym">Caerostris bankana</name>
    <dbReference type="NCBI Taxonomy" id="172846"/>
    <lineage>
        <taxon>Eukaryota</taxon>
        <taxon>Metazoa</taxon>
        <taxon>Ecdysozoa</taxon>
        <taxon>Arthropoda</taxon>
        <taxon>Chelicerata</taxon>
        <taxon>Arachnida</taxon>
        <taxon>Araneae</taxon>
        <taxon>Araneomorphae</taxon>
        <taxon>Entelegynae</taxon>
        <taxon>Araneoidea</taxon>
        <taxon>Araneidae</taxon>
        <taxon>Caerostris</taxon>
    </lineage>
</organism>
<dbReference type="AlphaFoldDB" id="A0AAV4WJ01"/>
<dbReference type="EMBL" id="BPLR01016230">
    <property type="protein sequence ID" value="GIY82273.1"/>
    <property type="molecule type" value="Genomic_DNA"/>
</dbReference>
<gene>
    <name evidence="3" type="primary">rg</name>
    <name evidence="3" type="ORF">CEXT_266751</name>
</gene>
<keyword evidence="4" id="KW-1185">Reference proteome</keyword>